<protein>
    <recommendedName>
        <fullName evidence="1">Stage 0 sporulation protein A homolog</fullName>
    </recommendedName>
</protein>
<evidence type="ECO:0000256" key="1">
    <source>
        <dbReference type="ARBA" id="ARBA00018672"/>
    </source>
</evidence>
<dbReference type="InterPro" id="IPR007492">
    <property type="entry name" value="LytTR_DNA-bd_dom"/>
</dbReference>
<dbReference type="InterPro" id="IPR046947">
    <property type="entry name" value="LytR-like"/>
</dbReference>
<dbReference type="Proteomes" id="UP000009234">
    <property type="component" value="Chromosome"/>
</dbReference>
<dbReference type="GO" id="GO:0003677">
    <property type="term" value="F:DNA binding"/>
    <property type="evidence" value="ECO:0007669"/>
    <property type="project" value="UniProtKB-KW"/>
</dbReference>
<keyword evidence="7" id="KW-1185">Reference proteome</keyword>
<keyword evidence="3" id="KW-0597">Phosphoprotein</keyword>
<accession>F6DRV1</accession>
<evidence type="ECO:0000256" key="2">
    <source>
        <dbReference type="ARBA" id="ARBA00024867"/>
    </source>
</evidence>
<dbReference type="OrthoDB" id="9779387at2"/>
<dbReference type="SMART" id="SM00448">
    <property type="entry name" value="REC"/>
    <property type="match status" value="1"/>
</dbReference>
<feature type="domain" description="Response regulatory" evidence="4">
    <location>
        <begin position="3"/>
        <end position="123"/>
    </location>
</feature>
<evidence type="ECO:0000313" key="7">
    <source>
        <dbReference type="Proteomes" id="UP000009234"/>
    </source>
</evidence>
<dbReference type="Gene3D" id="3.40.50.2300">
    <property type="match status" value="1"/>
</dbReference>
<keyword evidence="6" id="KW-0238">DNA-binding</keyword>
<comment type="function">
    <text evidence="2">May play the central regulatory role in sporulation. It may be an element of the effector pathway responsible for the activation of sporulation genes in response to nutritional stress. Spo0A may act in concert with spo0H (a sigma factor) to control the expression of some genes that are critical to the sporulation process.</text>
</comment>
<feature type="domain" description="HTH LytTR-type" evidence="5">
    <location>
        <begin position="135"/>
        <end position="235"/>
    </location>
</feature>
<dbReference type="eggNOG" id="COG3279">
    <property type="taxonomic scope" value="Bacteria"/>
</dbReference>
<proteinExistence type="predicted"/>
<organism evidence="6 7">
    <name type="scientific">Desulforamulus ruminis (strain ATCC 23193 / DSM 2154 / NCIMB 8452 / DL)</name>
    <name type="common">Desulfotomaculum ruminis</name>
    <dbReference type="NCBI Taxonomy" id="696281"/>
    <lineage>
        <taxon>Bacteria</taxon>
        <taxon>Bacillati</taxon>
        <taxon>Bacillota</taxon>
        <taxon>Clostridia</taxon>
        <taxon>Eubacteriales</taxon>
        <taxon>Peptococcaceae</taxon>
        <taxon>Desulforamulus</taxon>
    </lineage>
</organism>
<sequence>MLTVFLCDDNRETLNQYAWLIEKIAKKNNIEVIISSFNSGEELLFHLADSPHQADIIYLDILMGKLNGMDTARKLRELECKSEIVFLTTSEDYVYDAYDISPVQYLLKSATSTDRFEQVFLRAVALVQKKETDMFICESGNIQKVIPVKNISFFEIWKRVVTVHYNGMETVNFYSTMEELQTRLLGKGFVRIHRSYIVNLPYISKFQQNSLFLKTGANIPIGVTYMKQVRQAFADYISRASIHGY</sequence>
<dbReference type="SMART" id="SM00850">
    <property type="entry name" value="LytTR"/>
    <property type="match status" value="1"/>
</dbReference>
<dbReference type="Pfam" id="PF04397">
    <property type="entry name" value="LytTR"/>
    <property type="match status" value="1"/>
</dbReference>
<evidence type="ECO:0000259" key="4">
    <source>
        <dbReference type="PROSITE" id="PS50110"/>
    </source>
</evidence>
<name>F6DRV1_DESRL</name>
<dbReference type="KEGG" id="dru:Desru_1597"/>
<dbReference type="InterPro" id="IPR011006">
    <property type="entry name" value="CheY-like_superfamily"/>
</dbReference>
<reference evidence="7" key="1">
    <citation type="submission" date="2011-05" db="EMBL/GenBank/DDBJ databases">
        <title>Complete sequence of Desulfotomaculum ruminis DSM 2154.</title>
        <authorList>
            <person name="Lucas S."/>
            <person name="Copeland A."/>
            <person name="Lapidus A."/>
            <person name="Cheng J.-F."/>
            <person name="Goodwin L."/>
            <person name="Pitluck S."/>
            <person name="Lu M."/>
            <person name="Detter J.C."/>
            <person name="Han C."/>
            <person name="Tapia R."/>
            <person name="Land M."/>
            <person name="Hauser L."/>
            <person name="Kyrpides N."/>
            <person name="Ivanova N."/>
            <person name="Mikhailova N."/>
            <person name="Pagani I."/>
            <person name="Stams A.J.M."/>
            <person name="Plugge C.M."/>
            <person name="Muyzer G."/>
            <person name="Kuever J."/>
            <person name="Parshina S.N."/>
            <person name="Ivanova A.E."/>
            <person name="Nazina T.N."/>
            <person name="Brambilla E."/>
            <person name="Spring S."/>
            <person name="Klenk H.-P."/>
            <person name="Woyke T."/>
        </authorList>
    </citation>
    <scope>NUCLEOTIDE SEQUENCE [LARGE SCALE GENOMIC DNA]</scope>
    <source>
        <strain evidence="7">ATCC 23193 / DSM 2154 / NCIB 8452 / DL</strain>
    </source>
</reference>
<dbReference type="PANTHER" id="PTHR37299:SF1">
    <property type="entry name" value="STAGE 0 SPORULATION PROTEIN A HOMOLOG"/>
    <property type="match status" value="1"/>
</dbReference>
<evidence type="ECO:0000313" key="6">
    <source>
        <dbReference type="EMBL" id="AEG59862.1"/>
    </source>
</evidence>
<dbReference type="Gene3D" id="2.40.50.1020">
    <property type="entry name" value="LytTr DNA-binding domain"/>
    <property type="match status" value="1"/>
</dbReference>
<dbReference type="STRING" id="696281.Desru_1597"/>
<dbReference type="GO" id="GO:0000156">
    <property type="term" value="F:phosphorelay response regulator activity"/>
    <property type="evidence" value="ECO:0007669"/>
    <property type="project" value="InterPro"/>
</dbReference>
<evidence type="ECO:0000259" key="5">
    <source>
        <dbReference type="PROSITE" id="PS50930"/>
    </source>
</evidence>
<dbReference type="InterPro" id="IPR001789">
    <property type="entry name" value="Sig_transdc_resp-reg_receiver"/>
</dbReference>
<dbReference type="PANTHER" id="PTHR37299">
    <property type="entry name" value="TRANSCRIPTIONAL REGULATOR-RELATED"/>
    <property type="match status" value="1"/>
</dbReference>
<evidence type="ECO:0000256" key="3">
    <source>
        <dbReference type="PROSITE-ProRule" id="PRU00169"/>
    </source>
</evidence>
<dbReference type="PROSITE" id="PS50110">
    <property type="entry name" value="RESPONSE_REGULATORY"/>
    <property type="match status" value="1"/>
</dbReference>
<dbReference type="HOGENOM" id="CLU_000445_14_2_9"/>
<dbReference type="Pfam" id="PF00072">
    <property type="entry name" value="Response_reg"/>
    <property type="match status" value="1"/>
</dbReference>
<dbReference type="PROSITE" id="PS50930">
    <property type="entry name" value="HTH_LYTTR"/>
    <property type="match status" value="1"/>
</dbReference>
<dbReference type="RefSeq" id="WP_013841629.1">
    <property type="nucleotide sequence ID" value="NC_015589.1"/>
</dbReference>
<gene>
    <name evidence="6" type="ordered locus">Desru_1597</name>
</gene>
<reference evidence="6 7" key="2">
    <citation type="journal article" date="2012" name="Stand. Genomic Sci.">
        <title>Complete genome sequence of the sulfate-reducing firmicute Desulfotomaculum ruminis type strain (DL(T)).</title>
        <authorList>
            <person name="Spring S."/>
            <person name="Visser M."/>
            <person name="Lu M."/>
            <person name="Copeland A."/>
            <person name="Lapidus A."/>
            <person name="Lucas S."/>
            <person name="Cheng J.F."/>
            <person name="Han C."/>
            <person name="Tapia R."/>
            <person name="Goodwin L.A."/>
            <person name="Pitluck S."/>
            <person name="Ivanova N."/>
            <person name="Land M."/>
            <person name="Hauser L."/>
            <person name="Larimer F."/>
            <person name="Rohde M."/>
            <person name="Goker M."/>
            <person name="Detter J.C."/>
            <person name="Kyrpides N.C."/>
            <person name="Woyke T."/>
            <person name="Schaap P.J."/>
            <person name="Plugge C.M."/>
            <person name="Muyzer G."/>
            <person name="Kuever J."/>
            <person name="Pereira I.A."/>
            <person name="Parshina S.N."/>
            <person name="Bernier-Latmani R."/>
            <person name="Stams A.J."/>
            <person name="Klenk H.P."/>
        </authorList>
    </citation>
    <scope>NUCLEOTIDE SEQUENCE [LARGE SCALE GENOMIC DNA]</scope>
    <source>
        <strain evidence="7">ATCC 23193 / DSM 2154 / NCIB 8452 / DL</strain>
    </source>
</reference>
<feature type="modified residue" description="4-aspartylphosphate" evidence="3">
    <location>
        <position position="60"/>
    </location>
</feature>
<dbReference type="AlphaFoldDB" id="F6DRV1"/>
<dbReference type="EMBL" id="CP002780">
    <property type="protein sequence ID" value="AEG59862.1"/>
    <property type="molecule type" value="Genomic_DNA"/>
</dbReference>
<dbReference type="SUPFAM" id="SSF52172">
    <property type="entry name" value="CheY-like"/>
    <property type="match status" value="1"/>
</dbReference>